<dbReference type="InParanoid" id="B4CZF9"/>
<protein>
    <submittedName>
        <fullName evidence="1">Uncharacterized protein</fullName>
    </submittedName>
</protein>
<evidence type="ECO:0000313" key="2">
    <source>
        <dbReference type="Proteomes" id="UP000005824"/>
    </source>
</evidence>
<reference evidence="1 2" key="1">
    <citation type="journal article" date="2011" name="J. Bacteriol.">
        <title>Genome sequence of Chthoniobacter flavus Ellin428, an aerobic heterotrophic soil bacterium.</title>
        <authorList>
            <person name="Kant R."/>
            <person name="van Passel M.W."/>
            <person name="Palva A."/>
            <person name="Lucas S."/>
            <person name="Lapidus A."/>
            <person name="Glavina Del Rio T."/>
            <person name="Dalin E."/>
            <person name="Tice H."/>
            <person name="Bruce D."/>
            <person name="Goodwin L."/>
            <person name="Pitluck S."/>
            <person name="Larimer F.W."/>
            <person name="Land M.L."/>
            <person name="Hauser L."/>
            <person name="Sangwan P."/>
            <person name="de Vos W.M."/>
            <person name="Janssen P.H."/>
            <person name="Smidt H."/>
        </authorList>
    </citation>
    <scope>NUCLEOTIDE SEQUENCE [LARGE SCALE GENOMIC DNA]</scope>
    <source>
        <strain evidence="1 2">Ellin428</strain>
    </source>
</reference>
<proteinExistence type="predicted"/>
<organism evidence="1 2">
    <name type="scientific">Chthoniobacter flavus Ellin428</name>
    <dbReference type="NCBI Taxonomy" id="497964"/>
    <lineage>
        <taxon>Bacteria</taxon>
        <taxon>Pseudomonadati</taxon>
        <taxon>Verrucomicrobiota</taxon>
        <taxon>Spartobacteria</taxon>
        <taxon>Chthoniobacterales</taxon>
        <taxon>Chthoniobacteraceae</taxon>
        <taxon>Chthoniobacter</taxon>
    </lineage>
</organism>
<dbReference type="Proteomes" id="UP000005824">
    <property type="component" value="Unassembled WGS sequence"/>
</dbReference>
<evidence type="ECO:0000313" key="1">
    <source>
        <dbReference type="EMBL" id="EDY20123.1"/>
    </source>
</evidence>
<name>B4CZF9_9BACT</name>
<gene>
    <name evidence="1" type="ORF">CfE428DRAFT_2047</name>
</gene>
<keyword evidence="2" id="KW-1185">Reference proteome</keyword>
<dbReference type="STRING" id="497964.CfE428DRAFT_2047"/>
<dbReference type="EMBL" id="ABVL01000005">
    <property type="protein sequence ID" value="EDY20123.1"/>
    <property type="molecule type" value="Genomic_DNA"/>
</dbReference>
<accession>B4CZF9</accession>
<dbReference type="AlphaFoldDB" id="B4CZF9"/>
<sequence length="73" mass="7732">MTDGEGLGGFGGNSKMSPAKINGLGAVIHFCEEDGSAYAEGVEFSRSQISQMPIPLLHPFLLDRGDYGHFADS</sequence>
<comment type="caution">
    <text evidence="1">The sequence shown here is derived from an EMBL/GenBank/DDBJ whole genome shotgun (WGS) entry which is preliminary data.</text>
</comment>